<dbReference type="PANTHER" id="PTHR38459">
    <property type="entry name" value="PROPHAGE BACTOPRENOL-LINKED GLUCOSE TRANSLOCASE HOMOLOG"/>
    <property type="match status" value="1"/>
</dbReference>
<feature type="transmembrane region" description="Helical" evidence="6">
    <location>
        <begin position="34"/>
        <end position="54"/>
    </location>
</feature>
<evidence type="ECO:0000313" key="9">
    <source>
        <dbReference type="Proteomes" id="UP000002199"/>
    </source>
</evidence>
<evidence type="ECO:0000256" key="3">
    <source>
        <dbReference type="ARBA" id="ARBA00022692"/>
    </source>
</evidence>
<dbReference type="PANTHER" id="PTHR38459:SF1">
    <property type="entry name" value="PROPHAGE BACTOPRENOL-LINKED GLUCOSE TRANSLOCASE HOMOLOG"/>
    <property type="match status" value="1"/>
</dbReference>
<dbReference type="GO" id="GO:0000271">
    <property type="term" value="P:polysaccharide biosynthetic process"/>
    <property type="evidence" value="ECO:0007669"/>
    <property type="project" value="InterPro"/>
</dbReference>
<evidence type="ECO:0000256" key="1">
    <source>
        <dbReference type="ARBA" id="ARBA00004141"/>
    </source>
</evidence>
<dbReference type="eggNOG" id="arCOG02228">
    <property type="taxonomic scope" value="Archaea"/>
</dbReference>
<dbReference type="GO" id="GO:0005886">
    <property type="term" value="C:plasma membrane"/>
    <property type="evidence" value="ECO:0007669"/>
    <property type="project" value="TreeGrafter"/>
</dbReference>
<sequence length="129" mass="15343">MIEFLRLLKFASVGAFGALINTLILYIFTEYFRVYYIVSSILAIEIAIVVQFILNDRWTFRDKRSSDLRLFLFRLLKSNLWRVAGIFVNISILYVLTELFKIYYIFSNFVGIGCAFIFNYIMESKLTWR</sequence>
<organism evidence="8 9">
    <name type="scientific">Archaeoglobus fulgidus (strain ATCC 49558 / DSM 4304 / JCM 9628 / NBRC 100126 / VC-16)</name>
    <dbReference type="NCBI Taxonomy" id="224325"/>
    <lineage>
        <taxon>Archaea</taxon>
        <taxon>Methanobacteriati</taxon>
        <taxon>Methanobacteriota</taxon>
        <taxon>Archaeoglobi</taxon>
        <taxon>Archaeoglobales</taxon>
        <taxon>Archaeoglobaceae</taxon>
        <taxon>Archaeoglobus</taxon>
    </lineage>
</organism>
<dbReference type="PhylomeDB" id="O29640"/>
<feature type="transmembrane region" description="Helical" evidence="6">
    <location>
        <begin position="7"/>
        <end position="28"/>
    </location>
</feature>
<keyword evidence="5 6" id="KW-0472">Membrane</keyword>
<dbReference type="STRING" id="224325.AF_0615"/>
<keyword evidence="4 6" id="KW-1133">Transmembrane helix</keyword>
<feature type="domain" description="GtrA/DPMS transmembrane" evidence="7">
    <location>
        <begin position="9"/>
        <end position="128"/>
    </location>
</feature>
<reference evidence="8 9" key="1">
    <citation type="journal article" date="1997" name="Nature">
        <title>The complete genome sequence of the hyperthermophilic, sulphate-reducing archaeon Archaeoglobus fulgidus.</title>
        <authorList>
            <person name="Klenk H.P."/>
            <person name="Clayton R.A."/>
            <person name="Tomb J."/>
            <person name="White O."/>
            <person name="Nelson K.E."/>
            <person name="Ketchum K.A."/>
            <person name="Dodson R.J."/>
            <person name="Gwinn M."/>
            <person name="Hickey E.K."/>
            <person name="Peterson J.D."/>
            <person name="Richardson D.L."/>
            <person name="Kerlavage A.R."/>
            <person name="Graham D.E."/>
            <person name="Kyrpides N.C."/>
            <person name="Fleischmann R.D."/>
            <person name="Quackenbush J."/>
            <person name="Lee N.H."/>
            <person name="Sutton G.G."/>
            <person name="Gill S."/>
            <person name="Kirkness E.F."/>
            <person name="Dougherty B.A."/>
            <person name="McKenney K."/>
            <person name="Adams M.D."/>
            <person name="Loftus B."/>
            <person name="Peterson S."/>
            <person name="Reich C.I."/>
            <person name="McNeil L.K."/>
            <person name="Badger J.H."/>
            <person name="Glodek A."/>
            <person name="Zhou L."/>
            <person name="Overbeek R."/>
            <person name="Gocayne J.D."/>
            <person name="Weidman J.F."/>
            <person name="McDonald L."/>
            <person name="Utterback T."/>
            <person name="Cotton M.D."/>
            <person name="Spriggs T."/>
            <person name="Artiach P."/>
            <person name="Kaine B.P."/>
            <person name="Sykes S.M."/>
            <person name="Sadow P.W."/>
            <person name="D'Andrea K.P."/>
            <person name="Bowman C."/>
            <person name="Fujii C."/>
            <person name="Garland S.A."/>
            <person name="Mason T.M."/>
            <person name="Olsen G.J."/>
            <person name="Fraser C.M."/>
            <person name="Smith H.O."/>
            <person name="Woese C.R."/>
            <person name="Venter J.C."/>
        </authorList>
    </citation>
    <scope>NUCLEOTIDE SEQUENCE [LARGE SCALE GENOMIC DNA]</scope>
    <source>
        <strain evidence="9">ATCC 49558 / DSM 4304 / JCM 9628 / NBRC 100126 / VC-16</strain>
    </source>
</reference>
<evidence type="ECO:0000256" key="2">
    <source>
        <dbReference type="ARBA" id="ARBA00009399"/>
    </source>
</evidence>
<dbReference type="EMBL" id="AE000782">
    <property type="protein sequence ID" value="AAB90627.1"/>
    <property type="molecule type" value="Genomic_DNA"/>
</dbReference>
<evidence type="ECO:0000259" key="7">
    <source>
        <dbReference type="Pfam" id="PF04138"/>
    </source>
</evidence>
<accession>O29640</accession>
<dbReference type="RefSeq" id="WP_010878119.1">
    <property type="nucleotide sequence ID" value="NC_000917.1"/>
</dbReference>
<keyword evidence="9" id="KW-1185">Reference proteome</keyword>
<keyword evidence="3 6" id="KW-0812">Transmembrane</keyword>
<dbReference type="KEGG" id="afu:AF_0615"/>
<comment type="subcellular location">
    <subcellularLocation>
        <location evidence="1">Membrane</location>
        <topology evidence="1">Multi-pass membrane protein</topology>
    </subcellularLocation>
</comment>
<dbReference type="Proteomes" id="UP000002199">
    <property type="component" value="Chromosome"/>
</dbReference>
<dbReference type="HOGENOM" id="CLU_083873_6_1_2"/>
<evidence type="ECO:0000256" key="6">
    <source>
        <dbReference type="SAM" id="Phobius"/>
    </source>
</evidence>
<dbReference type="PIR" id="G69326">
    <property type="entry name" value="G69326"/>
</dbReference>
<feature type="transmembrane region" description="Helical" evidence="6">
    <location>
        <begin position="102"/>
        <end position="122"/>
    </location>
</feature>
<evidence type="ECO:0000256" key="4">
    <source>
        <dbReference type="ARBA" id="ARBA00022989"/>
    </source>
</evidence>
<name>O29640_ARCFU</name>
<dbReference type="AlphaFoldDB" id="O29640"/>
<feature type="transmembrane region" description="Helical" evidence="6">
    <location>
        <begin position="75"/>
        <end position="96"/>
    </location>
</feature>
<comment type="similarity">
    <text evidence="2">Belongs to the GtrA family.</text>
</comment>
<dbReference type="PaxDb" id="224325-AF_0615"/>
<dbReference type="InterPro" id="IPR051401">
    <property type="entry name" value="GtrA_CellWall_Glycosyl"/>
</dbReference>
<evidence type="ECO:0000256" key="5">
    <source>
        <dbReference type="ARBA" id="ARBA00023136"/>
    </source>
</evidence>
<dbReference type="GeneID" id="95969322"/>
<dbReference type="OrthoDB" id="44002at2157"/>
<gene>
    <name evidence="8" type="ordered locus">AF_0615</name>
</gene>
<dbReference type="Pfam" id="PF04138">
    <property type="entry name" value="GtrA_DPMS_TM"/>
    <property type="match status" value="1"/>
</dbReference>
<protein>
    <recommendedName>
        <fullName evidence="7">GtrA/DPMS transmembrane domain-containing protein</fullName>
    </recommendedName>
</protein>
<dbReference type="InterPro" id="IPR007267">
    <property type="entry name" value="GtrA_DPMS_TM"/>
</dbReference>
<dbReference type="EnsemblBacteria" id="AAB90627">
    <property type="protein sequence ID" value="AAB90627"/>
    <property type="gene ID" value="AF_0615"/>
</dbReference>
<proteinExistence type="inferred from homology"/>
<evidence type="ECO:0000313" key="8">
    <source>
        <dbReference type="EMBL" id="AAB90627.1"/>
    </source>
</evidence>